<keyword evidence="8 12" id="KW-0663">Pyridoxal phosphate</keyword>
<evidence type="ECO:0000256" key="10">
    <source>
        <dbReference type="ARBA" id="ARBA00033381"/>
    </source>
</evidence>
<dbReference type="RefSeq" id="WP_234768620.1">
    <property type="nucleotide sequence ID" value="NZ_JAKEIP010000475.1"/>
</dbReference>
<keyword evidence="7" id="KW-0093">Biotin biosynthesis</keyword>
<dbReference type="GO" id="GO:0009102">
    <property type="term" value="P:biotin biosynthetic process"/>
    <property type="evidence" value="ECO:0007669"/>
    <property type="project" value="UniProtKB-KW"/>
</dbReference>
<dbReference type="InterPro" id="IPR001917">
    <property type="entry name" value="Aminotrans_II_pyridoxalP_BS"/>
</dbReference>
<keyword evidence="6" id="KW-0808">Transferase</keyword>
<dbReference type="InterPro" id="IPR015422">
    <property type="entry name" value="PyrdxlP-dep_Trfase_small"/>
</dbReference>
<dbReference type="GO" id="GO:0030170">
    <property type="term" value="F:pyridoxal phosphate binding"/>
    <property type="evidence" value="ECO:0007669"/>
    <property type="project" value="InterPro"/>
</dbReference>
<dbReference type="EMBL" id="JAKEIP010000475">
    <property type="protein sequence ID" value="MCF1600310.1"/>
    <property type="molecule type" value="Genomic_DNA"/>
</dbReference>
<evidence type="ECO:0000256" key="8">
    <source>
        <dbReference type="ARBA" id="ARBA00022898"/>
    </source>
</evidence>
<evidence type="ECO:0000256" key="1">
    <source>
        <dbReference type="ARBA" id="ARBA00001933"/>
    </source>
</evidence>
<evidence type="ECO:0000259" key="13">
    <source>
        <dbReference type="Pfam" id="PF00155"/>
    </source>
</evidence>
<evidence type="ECO:0000256" key="4">
    <source>
        <dbReference type="ARBA" id="ARBA00011738"/>
    </source>
</evidence>
<comment type="similarity">
    <text evidence="3">Belongs to the class-II pyridoxal-phosphate-dependent aminotransferase family. BioF subfamily.</text>
</comment>
<name>A0A9X1TRJ6_STRM4</name>
<dbReference type="Proteomes" id="UP001139384">
    <property type="component" value="Unassembled WGS sequence"/>
</dbReference>
<dbReference type="PANTHER" id="PTHR13693:SF100">
    <property type="entry name" value="8-AMINO-7-OXONONANOATE SYNTHASE"/>
    <property type="match status" value="1"/>
</dbReference>
<dbReference type="Pfam" id="PF00155">
    <property type="entry name" value="Aminotran_1_2"/>
    <property type="match status" value="1"/>
</dbReference>
<proteinExistence type="inferred from homology"/>
<dbReference type="PANTHER" id="PTHR13693">
    <property type="entry name" value="CLASS II AMINOTRANSFERASE/8-AMINO-7-OXONONANOATE SYNTHASE"/>
    <property type="match status" value="1"/>
</dbReference>
<evidence type="ECO:0000256" key="7">
    <source>
        <dbReference type="ARBA" id="ARBA00022756"/>
    </source>
</evidence>
<evidence type="ECO:0000256" key="12">
    <source>
        <dbReference type="RuleBase" id="RU003693"/>
    </source>
</evidence>
<evidence type="ECO:0000256" key="2">
    <source>
        <dbReference type="ARBA" id="ARBA00004746"/>
    </source>
</evidence>
<comment type="caution">
    <text evidence="14">The sequence shown here is derived from an EMBL/GenBank/DDBJ whole genome shotgun (WGS) entry which is preliminary data.</text>
</comment>
<evidence type="ECO:0000313" key="15">
    <source>
        <dbReference type="Proteomes" id="UP001139384"/>
    </source>
</evidence>
<dbReference type="AlphaFoldDB" id="A0A9X1TRJ6"/>
<feature type="domain" description="Aminotransferase class I/classII large" evidence="13">
    <location>
        <begin position="66"/>
        <end position="408"/>
    </location>
</feature>
<accession>A0A9X1TRJ6</accession>
<organism evidence="14 15">
    <name type="scientific">Streptomyces muensis</name>
    <dbReference type="NCBI Taxonomy" id="1077944"/>
    <lineage>
        <taxon>Bacteria</taxon>
        <taxon>Bacillati</taxon>
        <taxon>Actinomycetota</taxon>
        <taxon>Actinomycetes</taxon>
        <taxon>Kitasatosporales</taxon>
        <taxon>Streptomycetaceae</taxon>
        <taxon>Streptomyces</taxon>
    </lineage>
</organism>
<sequence>RTVRSSSSSPPVAQLPQDRTRIELFPEVAAHQERVHLLDRLDLPNPYFRVHEGDMTDTTVVDGRELISFSGFNYLGLASDPRVTEAVEAAVAQCGTSASASRLLSGSRPLHLQLERELADTLGTEDAITLTSGHATNVTVIGHLVGPEDLIVHDSLAHDSILQGCRLSGATRRPFPHNDAAALDALLTRVRHQYRRVLVVVEGVYSMDGDIADLPALIDVKRRHGALLMVDEAHSIGVIGANGGGIGEYHDVDRRAVDLWGGTLSKALAGCGGYVGAGRSVVEYLRYTAPGFVYSAGMTPANAAASLAALRVMRAEPQRLTRLRENSALFADLARRAGVDIGASHDSPIVPCIVGDSARTLRLAEALFRQGISVNPILYPAVPEELTRLRFFVTCEHTPDQIRHTVSTLRRQLSYAAATPAAA</sequence>
<keyword evidence="14" id="KW-0032">Aminotransferase</keyword>
<comment type="cofactor">
    <cofactor evidence="1 12">
        <name>pyridoxal 5'-phosphate</name>
        <dbReference type="ChEBI" id="CHEBI:597326"/>
    </cofactor>
</comment>
<gene>
    <name evidence="14" type="ORF">L0P92_43255</name>
</gene>
<evidence type="ECO:0000256" key="5">
    <source>
        <dbReference type="ARBA" id="ARBA00013187"/>
    </source>
</evidence>
<evidence type="ECO:0000256" key="6">
    <source>
        <dbReference type="ARBA" id="ARBA00022679"/>
    </source>
</evidence>
<keyword evidence="15" id="KW-1185">Reference proteome</keyword>
<dbReference type="InterPro" id="IPR050087">
    <property type="entry name" value="AON_synthase_class-II"/>
</dbReference>
<protein>
    <recommendedName>
        <fullName evidence="5">8-amino-7-oxononanoate synthase</fullName>
        <ecNumber evidence="5">2.3.1.47</ecNumber>
    </recommendedName>
    <alternativeName>
        <fullName evidence="9">7-keto-8-amino-pelargonic acid synthase</fullName>
    </alternativeName>
    <alternativeName>
        <fullName evidence="10">8-amino-7-ketopelargonate synthase</fullName>
    </alternativeName>
</protein>
<dbReference type="Gene3D" id="3.90.1150.10">
    <property type="entry name" value="Aspartate Aminotransferase, domain 1"/>
    <property type="match status" value="1"/>
</dbReference>
<dbReference type="InterPro" id="IPR015424">
    <property type="entry name" value="PyrdxlP-dep_Trfase"/>
</dbReference>
<dbReference type="CDD" id="cd06454">
    <property type="entry name" value="KBL_like"/>
    <property type="match status" value="1"/>
</dbReference>
<dbReference type="InterPro" id="IPR004839">
    <property type="entry name" value="Aminotransferase_I/II_large"/>
</dbReference>
<dbReference type="Gene3D" id="3.40.640.10">
    <property type="entry name" value="Type I PLP-dependent aspartate aminotransferase-like (Major domain)"/>
    <property type="match status" value="1"/>
</dbReference>
<evidence type="ECO:0000256" key="11">
    <source>
        <dbReference type="ARBA" id="ARBA00047715"/>
    </source>
</evidence>
<dbReference type="GO" id="GO:0008483">
    <property type="term" value="F:transaminase activity"/>
    <property type="evidence" value="ECO:0007669"/>
    <property type="project" value="UniProtKB-KW"/>
</dbReference>
<dbReference type="PROSITE" id="PS00599">
    <property type="entry name" value="AA_TRANSFER_CLASS_2"/>
    <property type="match status" value="1"/>
</dbReference>
<dbReference type="EC" id="2.3.1.47" evidence="5"/>
<evidence type="ECO:0000256" key="3">
    <source>
        <dbReference type="ARBA" id="ARBA00010008"/>
    </source>
</evidence>
<dbReference type="InterPro" id="IPR015421">
    <property type="entry name" value="PyrdxlP-dep_Trfase_major"/>
</dbReference>
<comment type="subunit">
    <text evidence="4">Homodimer.</text>
</comment>
<comment type="catalytic activity">
    <reaction evidence="11">
        <text>6-carboxyhexanoyl-[ACP] + L-alanine + H(+) = (8S)-8-amino-7-oxononanoate + holo-[ACP] + CO2</text>
        <dbReference type="Rhea" id="RHEA:42288"/>
        <dbReference type="Rhea" id="RHEA-COMP:9685"/>
        <dbReference type="Rhea" id="RHEA-COMP:9955"/>
        <dbReference type="ChEBI" id="CHEBI:15378"/>
        <dbReference type="ChEBI" id="CHEBI:16526"/>
        <dbReference type="ChEBI" id="CHEBI:57972"/>
        <dbReference type="ChEBI" id="CHEBI:64479"/>
        <dbReference type="ChEBI" id="CHEBI:78846"/>
        <dbReference type="ChEBI" id="CHEBI:149468"/>
        <dbReference type="EC" id="2.3.1.47"/>
    </reaction>
</comment>
<evidence type="ECO:0000256" key="9">
    <source>
        <dbReference type="ARBA" id="ARBA00032610"/>
    </source>
</evidence>
<dbReference type="GO" id="GO:0008710">
    <property type="term" value="F:8-amino-7-oxononanoate synthase activity"/>
    <property type="evidence" value="ECO:0007669"/>
    <property type="project" value="UniProtKB-EC"/>
</dbReference>
<evidence type="ECO:0000313" key="14">
    <source>
        <dbReference type="EMBL" id="MCF1600310.1"/>
    </source>
</evidence>
<feature type="non-terminal residue" evidence="14">
    <location>
        <position position="1"/>
    </location>
</feature>
<comment type="pathway">
    <text evidence="2">Cofactor biosynthesis; biotin biosynthesis.</text>
</comment>
<reference evidence="14" key="1">
    <citation type="submission" date="2022-01" db="EMBL/GenBank/DDBJ databases">
        <title>Draft Genome Sequences of Seven Type Strains of the Genus Streptomyces.</title>
        <authorList>
            <person name="Aziz S."/>
            <person name="Coretto E."/>
            <person name="Chronakova A."/>
            <person name="Sproer C."/>
            <person name="Huber K."/>
            <person name="Nouioui I."/>
            <person name="Gross H."/>
        </authorList>
    </citation>
    <scope>NUCLEOTIDE SEQUENCE</scope>
    <source>
        <strain evidence="14">DSM 103493</strain>
    </source>
</reference>
<dbReference type="SUPFAM" id="SSF53383">
    <property type="entry name" value="PLP-dependent transferases"/>
    <property type="match status" value="1"/>
</dbReference>